<evidence type="ECO:0000256" key="1">
    <source>
        <dbReference type="SAM" id="Coils"/>
    </source>
</evidence>
<name>A0ABQ7I9G3_9HELO</name>
<evidence type="ECO:0000313" key="2">
    <source>
        <dbReference type="EMBL" id="KAF7917185.1"/>
    </source>
</evidence>
<accession>A0ABQ7I9G3</accession>
<feature type="coiled-coil region" evidence="1">
    <location>
        <begin position="33"/>
        <end position="67"/>
    </location>
</feature>
<organism evidence="2 3">
    <name type="scientific">Botrytis deweyae</name>
    <dbReference type="NCBI Taxonomy" id="2478750"/>
    <lineage>
        <taxon>Eukaryota</taxon>
        <taxon>Fungi</taxon>
        <taxon>Dikarya</taxon>
        <taxon>Ascomycota</taxon>
        <taxon>Pezizomycotina</taxon>
        <taxon>Leotiomycetes</taxon>
        <taxon>Helotiales</taxon>
        <taxon>Sclerotiniaceae</taxon>
        <taxon>Botrytis</taxon>
    </lineage>
</organism>
<dbReference type="EMBL" id="RCSX01000035">
    <property type="protein sequence ID" value="KAF7917185.1"/>
    <property type="molecule type" value="Genomic_DNA"/>
</dbReference>
<evidence type="ECO:0000313" key="3">
    <source>
        <dbReference type="Proteomes" id="UP000783213"/>
    </source>
</evidence>
<dbReference type="GeneID" id="62237061"/>
<reference evidence="2 3" key="1">
    <citation type="journal article" date="2020" name="Genome Biol. Evol.">
        <title>Comparative genomics of Sclerotiniaceae.</title>
        <authorList>
            <person name="Valero Jimenez C.A."/>
            <person name="Steentjes M."/>
            <person name="Scholten O.E."/>
            <person name="Van Kan J.A.L."/>
        </authorList>
    </citation>
    <scope>NUCLEOTIDE SEQUENCE [LARGE SCALE GENOMIC DNA]</scope>
    <source>
        <strain evidence="2 3">B1</strain>
    </source>
</reference>
<gene>
    <name evidence="2" type="ORF">EAE98_010290</name>
</gene>
<dbReference type="RefSeq" id="XP_038805703.1">
    <property type="nucleotide sequence ID" value="XM_038957911.1"/>
</dbReference>
<sequence length="73" mass="8524">MSFGQELGKLMENWYFINIIHRMLAIFQDNGEKTNLRAELEEAQTKILKLKEKNLALKNRLAQLETRVAGQSF</sequence>
<keyword evidence="3" id="KW-1185">Reference proteome</keyword>
<protein>
    <submittedName>
        <fullName evidence="2">Uncharacterized protein</fullName>
    </submittedName>
</protein>
<dbReference type="Proteomes" id="UP000783213">
    <property type="component" value="Unassembled WGS sequence"/>
</dbReference>
<keyword evidence="1" id="KW-0175">Coiled coil</keyword>
<comment type="caution">
    <text evidence="2">The sequence shown here is derived from an EMBL/GenBank/DDBJ whole genome shotgun (WGS) entry which is preliminary data.</text>
</comment>
<proteinExistence type="predicted"/>